<organism evidence="1 2">
    <name type="scientific">Persea americana</name>
    <name type="common">Avocado</name>
    <dbReference type="NCBI Taxonomy" id="3435"/>
    <lineage>
        <taxon>Eukaryota</taxon>
        <taxon>Viridiplantae</taxon>
        <taxon>Streptophyta</taxon>
        <taxon>Embryophyta</taxon>
        <taxon>Tracheophyta</taxon>
        <taxon>Spermatophyta</taxon>
        <taxon>Magnoliopsida</taxon>
        <taxon>Magnoliidae</taxon>
        <taxon>Laurales</taxon>
        <taxon>Lauraceae</taxon>
        <taxon>Persea</taxon>
    </lineage>
</organism>
<sequence>MSGQGKGREAMMIKIVETQFVETDATTFKSVVQSLTGRESNTKSKVAMSNSSCNSSLEVRVQEGGGEVEGSCGLRQGSLQLEDFGRMFLELPPLDELVFWF</sequence>
<evidence type="ECO:0000313" key="2">
    <source>
        <dbReference type="Proteomes" id="UP001234297"/>
    </source>
</evidence>
<name>A0ACC2K687_PERAE</name>
<evidence type="ECO:0000313" key="1">
    <source>
        <dbReference type="EMBL" id="KAJ8616640.1"/>
    </source>
</evidence>
<dbReference type="Proteomes" id="UP001234297">
    <property type="component" value="Chromosome 12"/>
</dbReference>
<keyword evidence="2" id="KW-1185">Reference proteome</keyword>
<proteinExistence type="predicted"/>
<reference evidence="1 2" key="1">
    <citation type="journal article" date="2022" name="Hortic Res">
        <title>A haplotype resolved chromosomal level avocado genome allows analysis of novel avocado genes.</title>
        <authorList>
            <person name="Nath O."/>
            <person name="Fletcher S.J."/>
            <person name="Hayward A."/>
            <person name="Shaw L.M."/>
            <person name="Masouleh A.K."/>
            <person name="Furtado A."/>
            <person name="Henry R.J."/>
            <person name="Mitter N."/>
        </authorList>
    </citation>
    <scope>NUCLEOTIDE SEQUENCE [LARGE SCALE GENOMIC DNA]</scope>
    <source>
        <strain evidence="2">cv. Hass</strain>
    </source>
</reference>
<comment type="caution">
    <text evidence="1">The sequence shown here is derived from an EMBL/GenBank/DDBJ whole genome shotgun (WGS) entry which is preliminary data.</text>
</comment>
<accession>A0ACC2K687</accession>
<protein>
    <submittedName>
        <fullName evidence="1">Uncharacterized protein</fullName>
    </submittedName>
</protein>
<gene>
    <name evidence="1" type="ORF">MRB53_036012</name>
</gene>
<dbReference type="EMBL" id="CM056820">
    <property type="protein sequence ID" value="KAJ8616640.1"/>
    <property type="molecule type" value="Genomic_DNA"/>
</dbReference>